<dbReference type="Proteomes" id="UP001592531">
    <property type="component" value="Unassembled WGS sequence"/>
</dbReference>
<feature type="region of interest" description="Disordered" evidence="1">
    <location>
        <begin position="97"/>
        <end position="130"/>
    </location>
</feature>
<evidence type="ECO:0000256" key="2">
    <source>
        <dbReference type="SAM" id="Phobius"/>
    </source>
</evidence>
<name>A0ABV6VQE4_9ACTN</name>
<proteinExistence type="predicted"/>
<evidence type="ECO:0000256" key="1">
    <source>
        <dbReference type="SAM" id="MobiDB-lite"/>
    </source>
</evidence>
<feature type="transmembrane region" description="Helical" evidence="2">
    <location>
        <begin position="29"/>
        <end position="51"/>
    </location>
</feature>
<keyword evidence="2" id="KW-0812">Transmembrane</keyword>
<evidence type="ECO:0000313" key="3">
    <source>
        <dbReference type="EMBL" id="MFC1415946.1"/>
    </source>
</evidence>
<dbReference type="EMBL" id="JBHFAB010000003">
    <property type="protein sequence ID" value="MFC1415946.1"/>
    <property type="molecule type" value="Genomic_DNA"/>
</dbReference>
<keyword evidence="4" id="KW-1185">Reference proteome</keyword>
<protein>
    <recommendedName>
        <fullName evidence="5">Cellulose synthase</fullName>
    </recommendedName>
</protein>
<accession>A0ABV6VQE4</accession>
<dbReference type="RefSeq" id="WP_380532600.1">
    <property type="nucleotide sequence ID" value="NZ_JBHFAB010000003.1"/>
</dbReference>
<gene>
    <name evidence="3" type="ORF">ACEZDE_04740</name>
</gene>
<sequence>MTAIVCLALSAAAVVIAVLRGTRGRFRSALRWAAVALVPTGLYLTGLITVFDRIGRALGDWAAHLVFDPKVWTGVVMLGAAALLLLATGIRRGRALKPSEPAAEAKGRTAPPAVKGRTAPPAVAAKKPYREDDFSDIEEILKRRGL</sequence>
<keyword evidence="2" id="KW-1133">Transmembrane helix</keyword>
<evidence type="ECO:0000313" key="4">
    <source>
        <dbReference type="Proteomes" id="UP001592531"/>
    </source>
</evidence>
<feature type="transmembrane region" description="Helical" evidence="2">
    <location>
        <begin position="71"/>
        <end position="90"/>
    </location>
</feature>
<evidence type="ECO:0008006" key="5">
    <source>
        <dbReference type="Google" id="ProtNLM"/>
    </source>
</evidence>
<keyword evidence="2" id="KW-0472">Membrane</keyword>
<comment type="caution">
    <text evidence="3">The sequence shown here is derived from an EMBL/GenBank/DDBJ whole genome shotgun (WGS) entry which is preliminary data.</text>
</comment>
<organism evidence="3 4">
    <name type="scientific">Streptacidiphilus cavernicola</name>
    <dbReference type="NCBI Taxonomy" id="3342716"/>
    <lineage>
        <taxon>Bacteria</taxon>
        <taxon>Bacillati</taxon>
        <taxon>Actinomycetota</taxon>
        <taxon>Actinomycetes</taxon>
        <taxon>Kitasatosporales</taxon>
        <taxon>Streptomycetaceae</taxon>
        <taxon>Streptacidiphilus</taxon>
    </lineage>
</organism>
<reference evidence="3 4" key="1">
    <citation type="submission" date="2024-09" db="EMBL/GenBank/DDBJ databases">
        <authorList>
            <person name="Lee S.D."/>
        </authorList>
    </citation>
    <scope>NUCLEOTIDE SEQUENCE [LARGE SCALE GENOMIC DNA]</scope>
    <source>
        <strain evidence="3 4">N8-3</strain>
    </source>
</reference>